<dbReference type="Pfam" id="PF15919">
    <property type="entry name" value="HicB_lk_antitox"/>
    <property type="match status" value="1"/>
</dbReference>
<evidence type="ECO:0000313" key="2">
    <source>
        <dbReference type="EMBL" id="KKK60864.1"/>
    </source>
</evidence>
<comment type="caution">
    <text evidence="2">The sequence shown here is derived from an EMBL/GenBank/DDBJ whole genome shotgun (WGS) entry which is preliminary data.</text>
</comment>
<dbReference type="InterPro" id="IPR051404">
    <property type="entry name" value="TA_system_antitoxin"/>
</dbReference>
<dbReference type="SUPFAM" id="SSF143100">
    <property type="entry name" value="TTHA1013/TTHA0281-like"/>
    <property type="match status" value="1"/>
</dbReference>
<feature type="domain" description="HicB-like antitoxin of toxin-antitoxin system" evidence="1">
    <location>
        <begin position="97"/>
        <end position="161"/>
    </location>
</feature>
<proteinExistence type="predicted"/>
<reference evidence="2" key="1">
    <citation type="journal article" date="2015" name="Nature">
        <title>Complex archaea that bridge the gap between prokaryotes and eukaryotes.</title>
        <authorList>
            <person name="Spang A."/>
            <person name="Saw J.H."/>
            <person name="Jorgensen S.L."/>
            <person name="Zaremba-Niedzwiedzka K."/>
            <person name="Martijn J."/>
            <person name="Lind A.E."/>
            <person name="van Eijk R."/>
            <person name="Schleper C."/>
            <person name="Guy L."/>
            <person name="Ettema T.J."/>
        </authorList>
    </citation>
    <scope>NUCLEOTIDE SEQUENCE</scope>
</reference>
<dbReference type="PANTHER" id="PTHR34504">
    <property type="entry name" value="ANTITOXIN HICB"/>
    <property type="match status" value="1"/>
</dbReference>
<organism evidence="2">
    <name type="scientific">marine sediment metagenome</name>
    <dbReference type="NCBI Taxonomy" id="412755"/>
    <lineage>
        <taxon>unclassified sequences</taxon>
        <taxon>metagenomes</taxon>
        <taxon>ecological metagenomes</taxon>
    </lineage>
</organism>
<sequence>MNEITAVCQECGKQFEYVLKPGFPRKYCFECSEKKKAAYEDMEKPIEVVKPGEKPTQKPSNGHQSMYVSYAKDVFVAMLHKMYDDKPIEEGAIMYRFLIVIEKAVDNYSAYSPDLPGCIATGATREDAERNMSEAVKMHVEGLLEDKLPVPESTSFAEYIAVN</sequence>
<gene>
    <name evidence="2" type="ORF">LCGC14_3020090</name>
</gene>
<evidence type="ECO:0000259" key="1">
    <source>
        <dbReference type="Pfam" id="PF15919"/>
    </source>
</evidence>
<protein>
    <recommendedName>
        <fullName evidence="1">HicB-like antitoxin of toxin-antitoxin system domain-containing protein</fullName>
    </recommendedName>
</protein>
<accession>A0A0F8Z377</accession>
<dbReference type="PANTHER" id="PTHR34504:SF2">
    <property type="entry name" value="UPF0150 PROTEIN SSL0259"/>
    <property type="match status" value="1"/>
</dbReference>
<dbReference type="EMBL" id="LAZR01062759">
    <property type="protein sequence ID" value="KKK60864.1"/>
    <property type="molecule type" value="Genomic_DNA"/>
</dbReference>
<dbReference type="InterPro" id="IPR035069">
    <property type="entry name" value="TTHA1013/TTHA0281-like"/>
</dbReference>
<dbReference type="Gene3D" id="3.30.160.250">
    <property type="match status" value="1"/>
</dbReference>
<dbReference type="AlphaFoldDB" id="A0A0F8Z377"/>
<name>A0A0F8Z377_9ZZZZ</name>
<dbReference type="InterPro" id="IPR031807">
    <property type="entry name" value="HicB-like"/>
</dbReference>